<comment type="subunit">
    <text evidence="1">Heterotrimer of A, B and C subunits.</text>
</comment>
<dbReference type="AlphaFoldDB" id="A0A063Y8P8"/>
<dbReference type="HAMAP" id="MF_00122">
    <property type="entry name" value="GatC"/>
    <property type="match status" value="1"/>
</dbReference>
<dbReference type="SUPFAM" id="SSF141000">
    <property type="entry name" value="Glu-tRNAGln amidotransferase C subunit"/>
    <property type="match status" value="1"/>
</dbReference>
<name>A0A063Y8P8_9GAMM</name>
<dbReference type="GO" id="GO:0050567">
    <property type="term" value="F:glutaminyl-tRNA synthase (glutamine-hydrolyzing) activity"/>
    <property type="evidence" value="ECO:0007669"/>
    <property type="project" value="UniProtKB-UniRule"/>
</dbReference>
<evidence type="ECO:0000313" key="3">
    <source>
        <dbReference type="Proteomes" id="UP000027318"/>
    </source>
</evidence>
<dbReference type="Proteomes" id="UP000027318">
    <property type="component" value="Unassembled WGS sequence"/>
</dbReference>
<comment type="similarity">
    <text evidence="1">Belongs to the GatC family.</text>
</comment>
<gene>
    <name evidence="1" type="primary">gatC</name>
    <name evidence="2" type="ORF">ADINL_1354</name>
</gene>
<dbReference type="PATRIC" id="fig|267850.7.peg.1349"/>
<evidence type="ECO:0000256" key="1">
    <source>
        <dbReference type="HAMAP-Rule" id="MF_00122"/>
    </source>
</evidence>
<dbReference type="GO" id="GO:0016740">
    <property type="term" value="F:transferase activity"/>
    <property type="evidence" value="ECO:0007669"/>
    <property type="project" value="UniProtKB-KW"/>
</dbReference>
<comment type="function">
    <text evidence="1">Allows the formation of correctly charged Asn-tRNA(Asn) or Gln-tRNA(Gln) through the transamidation of misacylated Asp-tRNA(Asn) or Glu-tRNA(Gln) in organisms which lack either or both of asparaginyl-tRNA or glutaminyl-tRNA synthetases. The reaction takes place in the presence of glutamine and ATP through an activated phospho-Asp-tRNA(Asn) or phospho-Glu-tRNA(Gln).</text>
</comment>
<dbReference type="NCBIfam" id="TIGR00135">
    <property type="entry name" value="gatC"/>
    <property type="match status" value="1"/>
</dbReference>
<keyword evidence="2" id="KW-0808">Transferase</keyword>
<organism evidence="2 3">
    <name type="scientific">Nitrincola lacisaponensis</name>
    <dbReference type="NCBI Taxonomy" id="267850"/>
    <lineage>
        <taxon>Bacteria</taxon>
        <taxon>Pseudomonadati</taxon>
        <taxon>Pseudomonadota</taxon>
        <taxon>Gammaproteobacteria</taxon>
        <taxon>Oceanospirillales</taxon>
        <taxon>Oceanospirillaceae</taxon>
        <taxon>Nitrincola</taxon>
    </lineage>
</organism>
<dbReference type="STRING" id="267850.ADINL_1354"/>
<accession>A0A063Y8P8</accession>
<comment type="catalytic activity">
    <reaction evidence="1">
        <text>L-glutamyl-tRNA(Gln) + L-glutamine + ATP + H2O = L-glutaminyl-tRNA(Gln) + L-glutamate + ADP + phosphate + H(+)</text>
        <dbReference type="Rhea" id="RHEA:17521"/>
        <dbReference type="Rhea" id="RHEA-COMP:9681"/>
        <dbReference type="Rhea" id="RHEA-COMP:9684"/>
        <dbReference type="ChEBI" id="CHEBI:15377"/>
        <dbReference type="ChEBI" id="CHEBI:15378"/>
        <dbReference type="ChEBI" id="CHEBI:29985"/>
        <dbReference type="ChEBI" id="CHEBI:30616"/>
        <dbReference type="ChEBI" id="CHEBI:43474"/>
        <dbReference type="ChEBI" id="CHEBI:58359"/>
        <dbReference type="ChEBI" id="CHEBI:78520"/>
        <dbReference type="ChEBI" id="CHEBI:78521"/>
        <dbReference type="ChEBI" id="CHEBI:456216"/>
    </reaction>
</comment>
<dbReference type="InterPro" id="IPR003837">
    <property type="entry name" value="GatC"/>
</dbReference>
<evidence type="ECO:0000313" key="2">
    <source>
        <dbReference type="EMBL" id="KDE40762.1"/>
    </source>
</evidence>
<dbReference type="PANTHER" id="PTHR15004">
    <property type="entry name" value="GLUTAMYL-TRNA(GLN) AMIDOTRANSFERASE SUBUNIT C, MITOCHONDRIAL"/>
    <property type="match status" value="1"/>
</dbReference>
<dbReference type="InterPro" id="IPR036113">
    <property type="entry name" value="Asp/Glu-ADT_sf_sub_c"/>
</dbReference>
<keyword evidence="1 2" id="KW-0436">Ligase</keyword>
<dbReference type="OrthoDB" id="9794326at2"/>
<protein>
    <recommendedName>
        <fullName evidence="1">Aspartyl/glutamyl-tRNA(Asn/Gln) amidotransferase subunit C</fullName>
        <shortName evidence="1">Asp/Glu-ADT subunit C</shortName>
        <ecNumber evidence="1">6.3.5.-</ecNumber>
    </recommendedName>
</protein>
<dbReference type="EC" id="6.3.5.-" evidence="1"/>
<dbReference type="GO" id="GO:0005524">
    <property type="term" value="F:ATP binding"/>
    <property type="evidence" value="ECO:0007669"/>
    <property type="project" value="UniProtKB-KW"/>
</dbReference>
<keyword evidence="1" id="KW-0067">ATP-binding</keyword>
<keyword evidence="1" id="KW-0547">Nucleotide-binding</keyword>
<dbReference type="GO" id="GO:0006450">
    <property type="term" value="P:regulation of translational fidelity"/>
    <property type="evidence" value="ECO:0007669"/>
    <property type="project" value="InterPro"/>
</dbReference>
<dbReference type="GO" id="GO:0050566">
    <property type="term" value="F:asparaginyl-tRNA synthase (glutamine-hydrolyzing) activity"/>
    <property type="evidence" value="ECO:0007669"/>
    <property type="project" value="RHEA"/>
</dbReference>
<keyword evidence="1" id="KW-0648">Protein biosynthesis</keyword>
<dbReference type="EMBL" id="JMSZ01000016">
    <property type="protein sequence ID" value="KDE40762.1"/>
    <property type="molecule type" value="Genomic_DNA"/>
</dbReference>
<proteinExistence type="inferred from homology"/>
<dbReference type="PANTHER" id="PTHR15004:SF0">
    <property type="entry name" value="GLUTAMYL-TRNA(GLN) AMIDOTRANSFERASE SUBUNIT C, MITOCHONDRIAL"/>
    <property type="match status" value="1"/>
</dbReference>
<reference evidence="2 3" key="1">
    <citation type="journal article" date="2005" name="Int. J. Syst. Evol. Microbiol.">
        <title>Nitrincola lacisaponensis gen. nov., sp. nov., a novel alkaliphilic bacterium isolated from an alkaline, saline lake.</title>
        <authorList>
            <person name="Dimitriu P.A."/>
            <person name="Shukla S.K."/>
            <person name="Conradt J."/>
            <person name="Marquez M.C."/>
            <person name="Ventosa A."/>
            <person name="Maglia A."/>
            <person name="Peyton B.M."/>
            <person name="Pinkart H.C."/>
            <person name="Mormile M.R."/>
        </authorList>
    </citation>
    <scope>NUCLEOTIDE SEQUENCE [LARGE SCALE GENOMIC DNA]</scope>
    <source>
        <strain evidence="2 3">4CA</strain>
    </source>
</reference>
<dbReference type="Pfam" id="PF02686">
    <property type="entry name" value="GatC"/>
    <property type="match status" value="1"/>
</dbReference>
<keyword evidence="3" id="KW-1185">Reference proteome</keyword>
<comment type="catalytic activity">
    <reaction evidence="1">
        <text>L-aspartyl-tRNA(Asn) + L-glutamine + ATP + H2O = L-asparaginyl-tRNA(Asn) + L-glutamate + ADP + phosphate + 2 H(+)</text>
        <dbReference type="Rhea" id="RHEA:14513"/>
        <dbReference type="Rhea" id="RHEA-COMP:9674"/>
        <dbReference type="Rhea" id="RHEA-COMP:9677"/>
        <dbReference type="ChEBI" id="CHEBI:15377"/>
        <dbReference type="ChEBI" id="CHEBI:15378"/>
        <dbReference type="ChEBI" id="CHEBI:29985"/>
        <dbReference type="ChEBI" id="CHEBI:30616"/>
        <dbReference type="ChEBI" id="CHEBI:43474"/>
        <dbReference type="ChEBI" id="CHEBI:58359"/>
        <dbReference type="ChEBI" id="CHEBI:78515"/>
        <dbReference type="ChEBI" id="CHEBI:78516"/>
        <dbReference type="ChEBI" id="CHEBI:456216"/>
    </reaction>
</comment>
<dbReference type="RefSeq" id="WP_036545155.1">
    <property type="nucleotide sequence ID" value="NZ_JBKBNO010000004.1"/>
</dbReference>
<dbReference type="GO" id="GO:0006412">
    <property type="term" value="P:translation"/>
    <property type="evidence" value="ECO:0007669"/>
    <property type="project" value="UniProtKB-UniRule"/>
</dbReference>
<comment type="caution">
    <text evidence="2">The sequence shown here is derived from an EMBL/GenBank/DDBJ whole genome shotgun (WGS) entry which is preliminary data.</text>
</comment>
<sequence>MSLDRSDVERIAHLARLAIHEPEIPEYTESLNSILSLIDQMQATPTDGIEPLAHPLDAVQRLRSDVVTEANQRDSLQACAPAVEDGLFLVPKVIE</sequence>
<dbReference type="Gene3D" id="1.10.20.60">
    <property type="entry name" value="Glu-tRNAGln amidotransferase C subunit, N-terminal domain"/>
    <property type="match status" value="1"/>
</dbReference>
<dbReference type="GO" id="GO:0070681">
    <property type="term" value="P:glutaminyl-tRNAGln biosynthesis via transamidation"/>
    <property type="evidence" value="ECO:0007669"/>
    <property type="project" value="TreeGrafter"/>
</dbReference>